<dbReference type="OMA" id="FITHIFF"/>
<name>I3EJW7_NEMP3</name>
<keyword evidence="3" id="KW-0732">Signal</keyword>
<evidence type="ECO:0000313" key="4">
    <source>
        <dbReference type="EMBL" id="EIJ89514.1"/>
    </source>
</evidence>
<sequence length="116" mass="11871">MNKQSIKIFLMMAIALVLISSAVKAEVPPSARTGAGPAKNPNAPHHGGSSDGDDDGFITHIFFASIEISDGHGKLYRFITSPFMTVTGFIFAIVLVAGGLFCILGSGGSSSIGGSA</sequence>
<feature type="transmembrane region" description="Helical" evidence="2">
    <location>
        <begin position="83"/>
        <end position="104"/>
    </location>
</feature>
<accession>I3EJW7</accession>
<feature type="chain" id="PRO_5003670619" evidence="3">
    <location>
        <begin position="26"/>
        <end position="116"/>
    </location>
</feature>
<protein>
    <submittedName>
        <fullName evidence="4">Uncharacterized protein</fullName>
    </submittedName>
</protein>
<keyword evidence="2" id="KW-1133">Transmembrane helix</keyword>
<dbReference type="EMBL" id="GL870876">
    <property type="protein sequence ID" value="EIJ89514.1"/>
    <property type="molecule type" value="Genomic_DNA"/>
</dbReference>
<dbReference type="InParanoid" id="I3EJW7"/>
<feature type="region of interest" description="Disordered" evidence="1">
    <location>
        <begin position="28"/>
        <end position="53"/>
    </location>
</feature>
<reference evidence="4" key="1">
    <citation type="submission" date="2011-01" db="EMBL/GenBank/DDBJ databases">
        <title>The Genome Sequence of Nematocida parisii strain ERTm3.</title>
        <authorList>
            <consortium name="The Broad Institute Genome Sequencing Platform"/>
            <consortium name="The Broad Institute Genome Sequencing Center for Infectious Disease"/>
            <person name="Cuomo C."/>
            <person name="Troemel E."/>
            <person name="Young S.K."/>
            <person name="Zeng Q."/>
            <person name="Gargeya S."/>
            <person name="Fitzgerald M."/>
            <person name="Haas B."/>
            <person name="Abouelleil A."/>
            <person name="Alvarado L."/>
            <person name="Arachchi H.M."/>
            <person name="Berlin A."/>
            <person name="Chapman S.B."/>
            <person name="Gearin G."/>
            <person name="Goldberg J."/>
            <person name="Griggs A."/>
            <person name="Gujja S."/>
            <person name="Hansen M."/>
            <person name="Heiman D."/>
            <person name="Howarth C."/>
            <person name="Larimer J."/>
            <person name="Lui A."/>
            <person name="MacDonald P.J.P."/>
            <person name="McCowen C."/>
            <person name="Montmayeur A."/>
            <person name="Murphy C."/>
            <person name="Neiman D."/>
            <person name="Pearson M."/>
            <person name="Priest M."/>
            <person name="Roberts A."/>
            <person name="Saif S."/>
            <person name="Shea T."/>
            <person name="Sisk P."/>
            <person name="Stolte C."/>
            <person name="Sykes S."/>
            <person name="Wortman J."/>
            <person name="Nusbaum C."/>
            <person name="Birren B."/>
        </authorList>
    </citation>
    <scope>NUCLEOTIDE SEQUENCE</scope>
    <source>
        <strain evidence="4">ERTm3</strain>
    </source>
</reference>
<dbReference type="AlphaFoldDB" id="I3EJW7"/>
<dbReference type="OrthoDB" id="2193366at2759"/>
<keyword evidence="2" id="KW-0812">Transmembrane</keyword>
<feature type="signal peptide" evidence="3">
    <location>
        <begin position="1"/>
        <end position="25"/>
    </location>
</feature>
<organism evidence="4 5">
    <name type="scientific">Nematocida parisii (strain ERTm3)</name>
    <name type="common">Nematode killer fungus</name>
    <dbReference type="NCBI Taxonomy" id="935791"/>
    <lineage>
        <taxon>Eukaryota</taxon>
        <taxon>Fungi</taxon>
        <taxon>Fungi incertae sedis</taxon>
        <taxon>Microsporidia</taxon>
        <taxon>Nematocida</taxon>
    </lineage>
</organism>
<dbReference type="VEuPathDB" id="MicrosporidiaDB:NEQG_00284"/>
<proteinExistence type="predicted"/>
<evidence type="ECO:0000313" key="5">
    <source>
        <dbReference type="Proteomes" id="UP000002872"/>
    </source>
</evidence>
<evidence type="ECO:0000256" key="3">
    <source>
        <dbReference type="SAM" id="SignalP"/>
    </source>
</evidence>
<evidence type="ECO:0000256" key="2">
    <source>
        <dbReference type="SAM" id="Phobius"/>
    </source>
</evidence>
<dbReference type="Proteomes" id="UP000002872">
    <property type="component" value="Unassembled WGS sequence"/>
</dbReference>
<evidence type="ECO:0000256" key="1">
    <source>
        <dbReference type="SAM" id="MobiDB-lite"/>
    </source>
</evidence>
<keyword evidence="2" id="KW-0472">Membrane</keyword>
<dbReference type="HOGENOM" id="CLU_2085425_0_0_1"/>
<keyword evidence="5" id="KW-1185">Reference proteome</keyword>
<gene>
    <name evidence="4" type="ORF">NEQG_00284</name>
</gene>